<dbReference type="PANTHER" id="PTHR37418">
    <property type="entry name" value="3-KETO-5-AMINOHEXANOATE CLEAVAGE ENZYME-RELATED"/>
    <property type="match status" value="1"/>
</dbReference>
<sequence>MQRTRKVVITCAVTGSIHTPTMSDHLPITADQITTAAVEAAEAGASVIHLHARDPRDGRPSGDPALFMDFLPRIKQQTNAVLNITTGHGPGISVDERLLAAKAARPELASLNMGSFNAGVMPVRPDTQWKHEWEKPYLEAFRGGIAANSYETIERILTEIGLEHGTRFEYECYDIGHLYALAYFAERGLAKPPFFIQCIFGLMGGAGADPENLTYMVNTANKLFGDDYYLSVFAAGRHQMRFVTLGAIMGGSVRVGLEDSLYIGRGELATSNAQQVGKVRSILEALSFDIAGPDDVREMLSLKGAHQTGF</sequence>
<keyword evidence="6" id="KW-1185">Reference proteome</keyword>
<name>A0ABW3H9K0_9SPHN</name>
<evidence type="ECO:0000256" key="4">
    <source>
        <dbReference type="ARBA" id="ARBA00022833"/>
    </source>
</evidence>
<evidence type="ECO:0000313" key="6">
    <source>
        <dbReference type="Proteomes" id="UP001596977"/>
    </source>
</evidence>
<organism evidence="5 6">
    <name type="scientific">Sphingomonas canadensis</name>
    <dbReference type="NCBI Taxonomy" id="1219257"/>
    <lineage>
        <taxon>Bacteria</taxon>
        <taxon>Pseudomonadati</taxon>
        <taxon>Pseudomonadota</taxon>
        <taxon>Alphaproteobacteria</taxon>
        <taxon>Sphingomonadales</taxon>
        <taxon>Sphingomonadaceae</taxon>
        <taxon>Sphingomonas</taxon>
    </lineage>
</organism>
<protein>
    <submittedName>
        <fullName evidence="5">3-keto-5-aminohexanoate cleavage protein</fullName>
    </submittedName>
</protein>
<dbReference type="InterPro" id="IPR013785">
    <property type="entry name" value="Aldolase_TIM"/>
</dbReference>
<gene>
    <name evidence="5" type="ORF">ACFQ1E_13605</name>
</gene>
<accession>A0ABW3H9K0</accession>
<evidence type="ECO:0000256" key="1">
    <source>
        <dbReference type="ARBA" id="ARBA00001947"/>
    </source>
</evidence>
<dbReference type="PANTHER" id="PTHR37418:SF2">
    <property type="entry name" value="3-KETO-5-AMINOHEXANOATE CLEAVAGE ENZYME"/>
    <property type="match status" value="1"/>
</dbReference>
<comment type="cofactor">
    <cofactor evidence="1">
        <name>Zn(2+)</name>
        <dbReference type="ChEBI" id="CHEBI:29105"/>
    </cofactor>
</comment>
<dbReference type="InterPro" id="IPR008567">
    <property type="entry name" value="BKACE"/>
</dbReference>
<evidence type="ECO:0000256" key="3">
    <source>
        <dbReference type="ARBA" id="ARBA00022723"/>
    </source>
</evidence>
<proteinExistence type="predicted"/>
<evidence type="ECO:0000256" key="2">
    <source>
        <dbReference type="ARBA" id="ARBA00022679"/>
    </source>
</evidence>
<keyword evidence="2" id="KW-0808">Transferase</keyword>
<reference evidence="6" key="1">
    <citation type="journal article" date="2019" name="Int. J. Syst. Evol. Microbiol.">
        <title>The Global Catalogue of Microorganisms (GCM) 10K type strain sequencing project: providing services to taxonomists for standard genome sequencing and annotation.</title>
        <authorList>
            <consortium name="The Broad Institute Genomics Platform"/>
            <consortium name="The Broad Institute Genome Sequencing Center for Infectious Disease"/>
            <person name="Wu L."/>
            <person name="Ma J."/>
        </authorList>
    </citation>
    <scope>NUCLEOTIDE SEQUENCE [LARGE SCALE GENOMIC DNA]</scope>
    <source>
        <strain evidence="6">CCUG 62982</strain>
    </source>
</reference>
<comment type="caution">
    <text evidence="5">The sequence shown here is derived from an EMBL/GenBank/DDBJ whole genome shotgun (WGS) entry which is preliminary data.</text>
</comment>
<keyword evidence="4" id="KW-0862">Zinc</keyword>
<dbReference type="Gene3D" id="3.20.20.70">
    <property type="entry name" value="Aldolase class I"/>
    <property type="match status" value="1"/>
</dbReference>
<keyword evidence="3" id="KW-0479">Metal-binding</keyword>
<dbReference type="Proteomes" id="UP001596977">
    <property type="component" value="Unassembled WGS sequence"/>
</dbReference>
<dbReference type="EMBL" id="JBHTJG010000006">
    <property type="protein sequence ID" value="MFD0947380.1"/>
    <property type="molecule type" value="Genomic_DNA"/>
</dbReference>
<evidence type="ECO:0000313" key="5">
    <source>
        <dbReference type="EMBL" id="MFD0947380.1"/>
    </source>
</evidence>
<dbReference type="RefSeq" id="WP_264944838.1">
    <property type="nucleotide sequence ID" value="NZ_JAPDRA010000006.1"/>
</dbReference>
<dbReference type="Pfam" id="PF05853">
    <property type="entry name" value="BKACE"/>
    <property type="match status" value="1"/>
</dbReference>